<feature type="region of interest" description="Disordered" evidence="1">
    <location>
        <begin position="65"/>
        <end position="150"/>
    </location>
</feature>
<evidence type="ECO:0000256" key="1">
    <source>
        <dbReference type="SAM" id="MobiDB-lite"/>
    </source>
</evidence>
<dbReference type="EMBL" id="CP136508">
    <property type="protein sequence ID" value="WUR12308.1"/>
    <property type="molecule type" value="Genomic_DNA"/>
</dbReference>
<reference evidence="2 3" key="1">
    <citation type="journal article" date="2019" name="Int. J. Syst. Evol. Microbiol.">
        <title>The Draft Whole-Genome Sequence of the Antibiotic Producer Empedobacter haloabium ATCC 31962 Provides Indications for Its Taxonomic Reclassification.</title>
        <authorList>
            <person name="Miess H."/>
            <person name="Arlt P."/>
            <person name="Apel A.K."/>
            <person name="Weber T."/>
            <person name="Nieselt K."/>
            <person name="Hanssen F."/>
            <person name="Czemmel S."/>
            <person name="Nahnsen S."/>
            <person name="Gross H."/>
        </authorList>
    </citation>
    <scope>NUCLEOTIDE SEQUENCE [LARGE SCALE GENOMIC DNA]</scope>
    <source>
        <strain evidence="2 3">ATCC 31962</strain>
    </source>
</reference>
<feature type="compositionally biased region" description="Basic residues" evidence="1">
    <location>
        <begin position="139"/>
        <end position="150"/>
    </location>
</feature>
<evidence type="ECO:0000313" key="3">
    <source>
        <dbReference type="Proteomes" id="UP000321323"/>
    </source>
</evidence>
<evidence type="ECO:0000313" key="2">
    <source>
        <dbReference type="EMBL" id="WUR12308.1"/>
    </source>
</evidence>
<keyword evidence="3" id="KW-1185">Reference proteome</keyword>
<accession>A0ABZ1UHZ5</accession>
<sequence length="150" mass="16388">MTGWERDAGDLDFNFRIDLARWYDFSATDLSLSDDFDLDLDLRVRATAGDYGKVWHALVPKFKSVHHTASQSPPSGRSSTTASSDTIHTSIGSATAGTTTGSCTGHVGESRHGYRPTHAPCARAAARREHSPSALRPKPGIRRLRLGIRR</sequence>
<dbReference type="Proteomes" id="UP000321323">
    <property type="component" value="Chromosome"/>
</dbReference>
<name>A0ABZ1UHZ5_9BURK</name>
<proteinExistence type="predicted"/>
<gene>
    <name evidence="2" type="ORF">E7V67_021785</name>
</gene>
<feature type="compositionally biased region" description="Polar residues" evidence="1">
    <location>
        <begin position="67"/>
        <end position="88"/>
    </location>
</feature>
<organism evidence="2 3">
    <name type="scientific">[Empedobacter] haloabium</name>
    <dbReference type="NCBI Taxonomy" id="592317"/>
    <lineage>
        <taxon>Bacteria</taxon>
        <taxon>Pseudomonadati</taxon>
        <taxon>Pseudomonadota</taxon>
        <taxon>Betaproteobacteria</taxon>
        <taxon>Burkholderiales</taxon>
        <taxon>Oxalobacteraceae</taxon>
        <taxon>Telluria group</taxon>
        <taxon>Telluria group incertae sedis</taxon>
    </lineage>
</organism>
<feature type="compositionally biased region" description="Low complexity" evidence="1">
    <location>
        <begin position="89"/>
        <end position="105"/>
    </location>
</feature>
<protein>
    <submittedName>
        <fullName evidence="2">Uncharacterized protein</fullName>
    </submittedName>
</protein>